<keyword evidence="3" id="KW-1185">Reference proteome</keyword>
<protein>
    <submittedName>
        <fullName evidence="2">Uncharacterized protein</fullName>
    </submittedName>
</protein>
<feature type="compositionally biased region" description="Polar residues" evidence="1">
    <location>
        <begin position="1"/>
        <end position="12"/>
    </location>
</feature>
<sequence length="162" mass="16875">MTPNIVKGSNSLPGDRYDNPNHPRNNPAFQPESLKQKKAEEAQSNMSEQAGYTTRPDGDHTAKALDSGASAATNATDMAEGIHEDVSKSSTGAGEKETGHGTSMFSKDGAIGKQFTATGNIGQIGEKVGGPLSSQGAIGQQFTEQGSVGGAFQRLAEKNEQH</sequence>
<evidence type="ECO:0000313" key="2">
    <source>
        <dbReference type="EMBL" id="KAK5948916.1"/>
    </source>
</evidence>
<feature type="compositionally biased region" description="Polar residues" evidence="1">
    <location>
        <begin position="42"/>
        <end position="52"/>
    </location>
</feature>
<dbReference type="EMBL" id="JAKLMC020000041">
    <property type="protein sequence ID" value="KAK5948916.1"/>
    <property type="molecule type" value="Genomic_DNA"/>
</dbReference>
<feature type="region of interest" description="Disordered" evidence="1">
    <location>
        <begin position="126"/>
        <end position="162"/>
    </location>
</feature>
<evidence type="ECO:0000313" key="3">
    <source>
        <dbReference type="Proteomes" id="UP001316803"/>
    </source>
</evidence>
<evidence type="ECO:0000256" key="1">
    <source>
        <dbReference type="SAM" id="MobiDB-lite"/>
    </source>
</evidence>
<dbReference type="AlphaFoldDB" id="A0AAN8EKI0"/>
<organism evidence="2 3">
    <name type="scientific">Knufia fluminis</name>
    <dbReference type="NCBI Taxonomy" id="191047"/>
    <lineage>
        <taxon>Eukaryota</taxon>
        <taxon>Fungi</taxon>
        <taxon>Dikarya</taxon>
        <taxon>Ascomycota</taxon>
        <taxon>Pezizomycotina</taxon>
        <taxon>Eurotiomycetes</taxon>
        <taxon>Chaetothyriomycetidae</taxon>
        <taxon>Chaetothyriales</taxon>
        <taxon>Trichomeriaceae</taxon>
        <taxon>Knufia</taxon>
    </lineage>
</organism>
<comment type="caution">
    <text evidence="2">The sequence shown here is derived from an EMBL/GenBank/DDBJ whole genome shotgun (WGS) entry which is preliminary data.</text>
</comment>
<feature type="region of interest" description="Disordered" evidence="1">
    <location>
        <begin position="1"/>
        <end position="108"/>
    </location>
</feature>
<dbReference type="Proteomes" id="UP001316803">
    <property type="component" value="Unassembled WGS sequence"/>
</dbReference>
<feature type="compositionally biased region" description="Polar residues" evidence="1">
    <location>
        <begin position="132"/>
        <end position="146"/>
    </location>
</feature>
<name>A0AAN8EKI0_9EURO</name>
<reference evidence="2 3" key="1">
    <citation type="submission" date="2022-12" db="EMBL/GenBank/DDBJ databases">
        <title>Genomic features and morphological characterization of a novel Knufia sp. strain isolated from spacecraft assembly facility.</title>
        <authorList>
            <person name="Teixeira M."/>
            <person name="Chander A.M."/>
            <person name="Stajich J.E."/>
            <person name="Venkateswaran K."/>
        </authorList>
    </citation>
    <scope>NUCLEOTIDE SEQUENCE [LARGE SCALE GENOMIC DNA]</scope>
    <source>
        <strain evidence="2 3">FJI-L2-BK-P2</strain>
    </source>
</reference>
<accession>A0AAN8EKI0</accession>
<gene>
    <name evidence="2" type="ORF">OHC33_010002</name>
</gene>
<proteinExistence type="predicted"/>